<dbReference type="EMBL" id="CABFNS010000862">
    <property type="protein sequence ID" value="VUC33426.1"/>
    <property type="molecule type" value="Genomic_DNA"/>
</dbReference>
<name>A0ABY6US38_BIOOC</name>
<evidence type="ECO:0000313" key="2">
    <source>
        <dbReference type="EMBL" id="VUC33426.1"/>
    </source>
</evidence>
<protein>
    <recommendedName>
        <fullName evidence="4">GDP/GTP exchange factor Sec2 N-terminal domain-containing protein</fullName>
    </recommendedName>
</protein>
<sequence>MAANRDSIDSQLYQTPARTPAFRRHSSRRSVASPISYGSSFSSRDDGRDADRSPPPMLPTPSSGSRLSYNSSVTPLRKSILHDDHDIIPTSPGRIDLARRLSNLARELTHDGDGEVDEIALESQLDQMEKVLASGSPSPSPFSATKHRRPHSLDMRSFSDFASSLPSSPASSFMRSRFSDLSSSLYKVHEPAHEDEEGDETRELHQESLTIAQANKIIAEAGKLNEELTTIVNNLTARQEEANHIQDLLIERAERAAQRIIFLQNRIGYLEKELQDNDEELQHLRICLKAVEIQMPPHPDRELQRCITAFKDDYRALKKKRAVRSSVSSFSTYETSQIDFHSSPR</sequence>
<evidence type="ECO:0000256" key="1">
    <source>
        <dbReference type="SAM" id="MobiDB-lite"/>
    </source>
</evidence>
<organism evidence="2 3">
    <name type="scientific">Bionectria ochroleuca</name>
    <name type="common">Gliocladium roseum</name>
    <dbReference type="NCBI Taxonomy" id="29856"/>
    <lineage>
        <taxon>Eukaryota</taxon>
        <taxon>Fungi</taxon>
        <taxon>Dikarya</taxon>
        <taxon>Ascomycota</taxon>
        <taxon>Pezizomycotina</taxon>
        <taxon>Sordariomycetes</taxon>
        <taxon>Hypocreomycetidae</taxon>
        <taxon>Hypocreales</taxon>
        <taxon>Bionectriaceae</taxon>
        <taxon>Clonostachys</taxon>
    </lineage>
</organism>
<evidence type="ECO:0000313" key="3">
    <source>
        <dbReference type="Proteomes" id="UP000766486"/>
    </source>
</evidence>
<evidence type="ECO:0008006" key="4">
    <source>
        <dbReference type="Google" id="ProtNLM"/>
    </source>
</evidence>
<dbReference type="Proteomes" id="UP000766486">
    <property type="component" value="Unassembled WGS sequence"/>
</dbReference>
<feature type="compositionally biased region" description="Low complexity" evidence="1">
    <location>
        <begin position="134"/>
        <end position="143"/>
    </location>
</feature>
<feature type="compositionally biased region" description="Polar residues" evidence="1">
    <location>
        <begin position="60"/>
        <end position="71"/>
    </location>
</feature>
<proteinExistence type="predicted"/>
<feature type="region of interest" description="Disordered" evidence="1">
    <location>
        <begin position="1"/>
        <end position="71"/>
    </location>
</feature>
<keyword evidence="3" id="KW-1185">Reference proteome</keyword>
<comment type="caution">
    <text evidence="2">The sequence shown here is derived from an EMBL/GenBank/DDBJ whole genome shotgun (WGS) entry which is preliminary data.</text>
</comment>
<feature type="region of interest" description="Disordered" evidence="1">
    <location>
        <begin position="132"/>
        <end position="151"/>
    </location>
</feature>
<accession>A0ABY6US38</accession>
<gene>
    <name evidence="2" type="ORF">CLO192961_LOCUS346812</name>
</gene>
<reference evidence="2 3" key="1">
    <citation type="submission" date="2019-06" db="EMBL/GenBank/DDBJ databases">
        <authorList>
            <person name="Broberg M."/>
        </authorList>
    </citation>
    <scope>NUCLEOTIDE SEQUENCE [LARGE SCALE GENOMIC DNA]</scope>
</reference>
<feature type="compositionally biased region" description="Basic and acidic residues" evidence="1">
    <location>
        <begin position="43"/>
        <end position="52"/>
    </location>
</feature>